<protein>
    <submittedName>
        <fullName evidence="5">Adenosine kinase</fullName>
    </submittedName>
</protein>
<dbReference type="InterPro" id="IPR029056">
    <property type="entry name" value="Ribokinase-like"/>
</dbReference>
<sequence>MTSAAFDVLGIGNAIVDVLSRADDAFLSKHGLVKGSMMLIDEQRAETLYAAMGPGVEVSGGSCGNTMAGVASFGGRGAYFGKVRDDQLGEVFGHDLRALGVSFDTKSATAGPATARCLILVTPDAQRTMNTYLGACTGLGPNDIDTKIVGSAQVTYVEGYLWDAPEAKKAVLKAFDAAHAAGRQVSITLSDSFCVHRYREEFRELVRNKVDILFGNEAEIKSLYEVETFEEALEATRKEAKIAALTRSEKGSIVIKGSETYAVPAAPVTKVVDTTGAGDLYASGFLFGLTHGKPMAECARLGGIAAAEVISHVGARPEQALRGLI</sequence>
<evidence type="ECO:0000256" key="1">
    <source>
        <dbReference type="ARBA" id="ARBA00010688"/>
    </source>
</evidence>
<dbReference type="Gene3D" id="3.30.1110.10">
    <property type="match status" value="1"/>
</dbReference>
<dbReference type="PANTHER" id="PTHR43320:SF3">
    <property type="entry name" value="CARBOHYDRATE KINASE PFKB DOMAIN-CONTAINING PROTEIN"/>
    <property type="match status" value="1"/>
</dbReference>
<proteinExistence type="inferred from homology"/>
<dbReference type="PANTHER" id="PTHR43320">
    <property type="entry name" value="SUGAR KINASE"/>
    <property type="match status" value="1"/>
</dbReference>
<dbReference type="InterPro" id="IPR052700">
    <property type="entry name" value="Carb_kinase_PfkB-like"/>
</dbReference>
<organism evidence="5 6">
    <name type="scientific">Reyranella soli</name>
    <dbReference type="NCBI Taxonomy" id="1230389"/>
    <lineage>
        <taxon>Bacteria</taxon>
        <taxon>Pseudomonadati</taxon>
        <taxon>Pseudomonadota</taxon>
        <taxon>Alphaproteobacteria</taxon>
        <taxon>Hyphomicrobiales</taxon>
        <taxon>Reyranellaceae</taxon>
        <taxon>Reyranella</taxon>
    </lineage>
</organism>
<comment type="caution">
    <text evidence="5">The sequence shown here is derived from an EMBL/GenBank/DDBJ whole genome shotgun (WGS) entry which is preliminary data.</text>
</comment>
<keyword evidence="6" id="KW-1185">Reference proteome</keyword>
<evidence type="ECO:0000259" key="4">
    <source>
        <dbReference type="Pfam" id="PF00294"/>
    </source>
</evidence>
<dbReference type="OrthoDB" id="9813569at2"/>
<dbReference type="Pfam" id="PF00294">
    <property type="entry name" value="PfkB"/>
    <property type="match status" value="1"/>
</dbReference>
<reference evidence="5 6" key="1">
    <citation type="submission" date="2019-07" db="EMBL/GenBank/DDBJ databases">
        <title>Whole genome shotgun sequence of Reyranella soli NBRC 108950.</title>
        <authorList>
            <person name="Hosoyama A."/>
            <person name="Uohara A."/>
            <person name="Ohji S."/>
            <person name="Ichikawa N."/>
        </authorList>
    </citation>
    <scope>NUCLEOTIDE SEQUENCE [LARGE SCALE GENOMIC DNA]</scope>
    <source>
        <strain evidence="5 6">NBRC 108950</strain>
    </source>
</reference>
<accession>A0A512N9X5</accession>
<dbReference type="GO" id="GO:0016301">
    <property type="term" value="F:kinase activity"/>
    <property type="evidence" value="ECO:0007669"/>
    <property type="project" value="UniProtKB-KW"/>
</dbReference>
<name>A0A512N9X5_9HYPH</name>
<dbReference type="RefSeq" id="WP_147149825.1">
    <property type="nucleotide sequence ID" value="NZ_BKAJ01000045.1"/>
</dbReference>
<dbReference type="InterPro" id="IPR002173">
    <property type="entry name" value="Carboh/pur_kinase_PfkB_CS"/>
</dbReference>
<evidence type="ECO:0000313" key="5">
    <source>
        <dbReference type="EMBL" id="GEP55743.1"/>
    </source>
</evidence>
<keyword evidence="3 5" id="KW-0418">Kinase</keyword>
<dbReference type="SUPFAM" id="SSF53613">
    <property type="entry name" value="Ribokinase-like"/>
    <property type="match status" value="1"/>
</dbReference>
<dbReference type="Proteomes" id="UP000321058">
    <property type="component" value="Unassembled WGS sequence"/>
</dbReference>
<dbReference type="EMBL" id="BKAJ01000045">
    <property type="protein sequence ID" value="GEP55743.1"/>
    <property type="molecule type" value="Genomic_DNA"/>
</dbReference>
<dbReference type="InterPro" id="IPR011611">
    <property type="entry name" value="PfkB_dom"/>
</dbReference>
<evidence type="ECO:0000313" key="6">
    <source>
        <dbReference type="Proteomes" id="UP000321058"/>
    </source>
</evidence>
<evidence type="ECO:0000256" key="3">
    <source>
        <dbReference type="ARBA" id="ARBA00022777"/>
    </source>
</evidence>
<gene>
    <name evidence="5" type="ORF">RSO01_29090</name>
</gene>
<dbReference type="AlphaFoldDB" id="A0A512N9X5"/>
<dbReference type="Gene3D" id="3.40.1190.20">
    <property type="match status" value="1"/>
</dbReference>
<dbReference type="PROSITE" id="PS00584">
    <property type="entry name" value="PFKB_KINASES_2"/>
    <property type="match status" value="1"/>
</dbReference>
<dbReference type="CDD" id="cd01168">
    <property type="entry name" value="adenosine_kinase"/>
    <property type="match status" value="1"/>
</dbReference>
<comment type="similarity">
    <text evidence="1">Belongs to the carbohydrate kinase PfkB family.</text>
</comment>
<evidence type="ECO:0000256" key="2">
    <source>
        <dbReference type="ARBA" id="ARBA00022679"/>
    </source>
</evidence>
<keyword evidence="2" id="KW-0808">Transferase</keyword>
<feature type="domain" description="Carbohydrate kinase PfkB" evidence="4">
    <location>
        <begin position="56"/>
        <end position="316"/>
    </location>
</feature>